<accession>A0A246GJR3</accession>
<evidence type="ECO:0000313" key="2">
    <source>
        <dbReference type="EMBL" id="OWP84555.1"/>
    </source>
</evidence>
<dbReference type="PROSITE" id="PS50983">
    <property type="entry name" value="FE_B12_PBP"/>
    <property type="match status" value="1"/>
</dbReference>
<dbReference type="SUPFAM" id="SSF53807">
    <property type="entry name" value="Helical backbone' metal receptor"/>
    <property type="match status" value="1"/>
</dbReference>
<dbReference type="GO" id="GO:0071281">
    <property type="term" value="P:cellular response to iron ion"/>
    <property type="evidence" value="ECO:0007669"/>
    <property type="project" value="TreeGrafter"/>
</dbReference>
<sequence length="379" mass="43596">MIKFFQYTIFVFIFLMIIQCKKNNHQPAIKNQTSNSITDAKAFCLYEYKDYSILRVTTPWPDAQKSFTYILKKNNKNIPDSLKQYTQINVPIKSLVVTSTTNIPFLEILGAESKLIGFPHTDYISSHKTRQLIELGKIKNLGENEKINVEQLIDLSPNAFVTFEVTGNNPSLDIIKKTGIPVLIQADWMEQTPLGKAEWIKFFGALVGKEKEAKNYFELVKKNYLKTLEITKTTQQNPTVLYGKIYQDQWYVPKGNSWTSAYIQDAGGSYLWKNLEGTGSKPLSFEEVFEKGQNASIWITTEDVTDWIKLKKINTHYAQFNAYQNKKVFTFEGKKGKTGGTIFFELSPSQPDKVLKDYIKIIHPELLPDYHFTFVTPIQ</sequence>
<comment type="caution">
    <text evidence="2">The sequence shown here is derived from an EMBL/GenBank/DDBJ whole genome shotgun (WGS) entry which is preliminary data.</text>
</comment>
<dbReference type="InterPro" id="IPR050902">
    <property type="entry name" value="ABC_Transporter_SBP"/>
</dbReference>
<dbReference type="RefSeq" id="WP_088391581.1">
    <property type="nucleotide sequence ID" value="NZ_MTCZ01000029.1"/>
</dbReference>
<dbReference type="Proteomes" id="UP000197768">
    <property type="component" value="Unassembled WGS sequence"/>
</dbReference>
<evidence type="ECO:0000313" key="3">
    <source>
        <dbReference type="Proteomes" id="UP000197768"/>
    </source>
</evidence>
<dbReference type="EMBL" id="MTCZ01000029">
    <property type="protein sequence ID" value="OWP84555.1"/>
    <property type="molecule type" value="Genomic_DNA"/>
</dbReference>
<dbReference type="Gene3D" id="3.40.50.1980">
    <property type="entry name" value="Nitrogenase molybdenum iron protein domain"/>
    <property type="match status" value="2"/>
</dbReference>
<proteinExistence type="predicted"/>
<protein>
    <submittedName>
        <fullName evidence="2">ABC transporter substrate-binding protein</fullName>
    </submittedName>
</protein>
<feature type="domain" description="Fe/B12 periplasmic-binding" evidence="1">
    <location>
        <begin position="94"/>
        <end position="366"/>
    </location>
</feature>
<dbReference type="PANTHER" id="PTHR30535">
    <property type="entry name" value="VITAMIN B12-BINDING PROTEIN"/>
    <property type="match status" value="1"/>
</dbReference>
<dbReference type="PANTHER" id="PTHR30535:SF34">
    <property type="entry name" value="MOLYBDATE-BINDING PROTEIN MOLA"/>
    <property type="match status" value="1"/>
</dbReference>
<dbReference type="AlphaFoldDB" id="A0A246GJR3"/>
<dbReference type="Pfam" id="PF01497">
    <property type="entry name" value="Peripla_BP_2"/>
    <property type="match status" value="1"/>
</dbReference>
<organism evidence="2 3">
    <name type="scientific">Flavobacterium davisii</name>
    <dbReference type="NCBI Taxonomy" id="2906077"/>
    <lineage>
        <taxon>Bacteria</taxon>
        <taxon>Pseudomonadati</taxon>
        <taxon>Bacteroidota</taxon>
        <taxon>Flavobacteriia</taxon>
        <taxon>Flavobacteriales</taxon>
        <taxon>Flavobacteriaceae</taxon>
        <taxon>Flavobacterium</taxon>
    </lineage>
</organism>
<name>A0A246GJR3_9FLAO</name>
<gene>
    <name evidence="2" type="ORF">BWK59_04850</name>
</gene>
<reference evidence="2 3" key="1">
    <citation type="journal article" date="2017" name="Infect. Genet. Evol.">
        <title>Comparative genome analysis of fish pathogen Flavobacterium columnare reveals extensive sequence diversity within the species.</title>
        <authorList>
            <person name="Kayansamruaj P."/>
            <person name="Dong H.T."/>
            <person name="Hirono I."/>
            <person name="Kondo H."/>
            <person name="Senapin S."/>
            <person name="Rodkhum C."/>
        </authorList>
    </citation>
    <scope>NUCLEOTIDE SEQUENCE [LARGE SCALE GENOMIC DNA]</scope>
    <source>
        <strain evidence="2 3">1215</strain>
    </source>
</reference>
<evidence type="ECO:0000259" key="1">
    <source>
        <dbReference type="PROSITE" id="PS50983"/>
    </source>
</evidence>
<dbReference type="InterPro" id="IPR002491">
    <property type="entry name" value="ABC_transptr_periplasmic_BD"/>
</dbReference>